<reference evidence="4 5" key="1">
    <citation type="submission" date="2024-04" db="EMBL/GenBank/DDBJ databases">
        <title>Novel species of the genus Ideonella isolated from streams.</title>
        <authorList>
            <person name="Lu H."/>
        </authorList>
    </citation>
    <scope>NUCLEOTIDE SEQUENCE [LARGE SCALE GENOMIC DNA]</scope>
    <source>
        <strain evidence="4 5">DXS22W</strain>
    </source>
</reference>
<accession>A0ABU9CIN1</accession>
<dbReference type="EMBL" id="JBBUTH010000008">
    <property type="protein sequence ID" value="MEK8051621.1"/>
    <property type="molecule type" value="Genomic_DNA"/>
</dbReference>
<dbReference type="RefSeq" id="WP_341411323.1">
    <property type="nucleotide sequence ID" value="NZ_JBBUTH010000008.1"/>
</dbReference>
<feature type="compositionally biased region" description="Pro residues" evidence="1">
    <location>
        <begin position="103"/>
        <end position="113"/>
    </location>
</feature>
<evidence type="ECO:0000313" key="4">
    <source>
        <dbReference type="EMBL" id="MEK8051621.1"/>
    </source>
</evidence>
<evidence type="ECO:0000256" key="1">
    <source>
        <dbReference type="SAM" id="MobiDB-lite"/>
    </source>
</evidence>
<feature type="domain" description="SPOR" evidence="3">
    <location>
        <begin position="171"/>
        <end position="250"/>
    </location>
</feature>
<dbReference type="PANTHER" id="PTHR38687">
    <property type="entry name" value="CELL DIVISION PROTEIN DEDD-RELATED"/>
    <property type="match status" value="1"/>
</dbReference>
<dbReference type="PROSITE" id="PS51724">
    <property type="entry name" value="SPOR"/>
    <property type="match status" value="1"/>
</dbReference>
<dbReference type="InterPro" id="IPR052521">
    <property type="entry name" value="Cell_div_SPOR-domain"/>
</dbReference>
<evidence type="ECO:0000313" key="5">
    <source>
        <dbReference type="Proteomes" id="UP001365405"/>
    </source>
</evidence>
<keyword evidence="2" id="KW-1133">Transmembrane helix</keyword>
<evidence type="ECO:0000259" key="3">
    <source>
        <dbReference type="PROSITE" id="PS51724"/>
    </source>
</evidence>
<organism evidence="4 5">
    <name type="scientific">Pseudaquabacterium inlustre</name>
    <dbReference type="NCBI Taxonomy" id="2984192"/>
    <lineage>
        <taxon>Bacteria</taxon>
        <taxon>Pseudomonadati</taxon>
        <taxon>Pseudomonadota</taxon>
        <taxon>Betaproteobacteria</taxon>
        <taxon>Burkholderiales</taxon>
        <taxon>Sphaerotilaceae</taxon>
        <taxon>Pseudaquabacterium</taxon>
    </lineage>
</organism>
<dbReference type="InterPro" id="IPR007730">
    <property type="entry name" value="SPOR-like_dom"/>
</dbReference>
<sequence>MAAAKAGGTVKTVKAAPARGGFGVGLVVGLLIGLAVALGVALYITKAPIPFVNKLPQRTAEQDAAEAERNKHWDPNAPLAGKGAAPRAAVASGASAPDAATPAPAPAATPAPAPVATSPAPGTAPAAPTGAQAHSPAAPASAATARASAAASAPARDPAAILAGQNGTAPAAKPAMFFVQAGAYSNPDDAEAQRARLAMSGFTAKVMAREQSGKTVYRVRLGPFDERDAADDLRDKLGAAGVESTLVRVER</sequence>
<protein>
    <submittedName>
        <fullName evidence="4">SPOR domain-containing protein</fullName>
    </submittedName>
</protein>
<proteinExistence type="predicted"/>
<evidence type="ECO:0000256" key="2">
    <source>
        <dbReference type="SAM" id="Phobius"/>
    </source>
</evidence>
<name>A0ABU9CIN1_9BURK</name>
<comment type="caution">
    <text evidence="4">The sequence shown here is derived from an EMBL/GenBank/DDBJ whole genome shotgun (WGS) entry which is preliminary data.</text>
</comment>
<feature type="region of interest" description="Disordered" evidence="1">
    <location>
        <begin position="62"/>
        <end position="143"/>
    </location>
</feature>
<keyword evidence="5" id="KW-1185">Reference proteome</keyword>
<dbReference type="InterPro" id="IPR036680">
    <property type="entry name" value="SPOR-like_sf"/>
</dbReference>
<dbReference type="Pfam" id="PF05036">
    <property type="entry name" value="SPOR"/>
    <property type="match status" value="1"/>
</dbReference>
<feature type="transmembrane region" description="Helical" evidence="2">
    <location>
        <begin position="21"/>
        <end position="44"/>
    </location>
</feature>
<keyword evidence="2" id="KW-0812">Transmembrane</keyword>
<dbReference type="Proteomes" id="UP001365405">
    <property type="component" value="Unassembled WGS sequence"/>
</dbReference>
<feature type="compositionally biased region" description="Low complexity" evidence="1">
    <location>
        <begin position="77"/>
        <end position="102"/>
    </location>
</feature>
<dbReference type="SUPFAM" id="SSF110997">
    <property type="entry name" value="Sporulation related repeat"/>
    <property type="match status" value="1"/>
</dbReference>
<feature type="compositionally biased region" description="Low complexity" evidence="1">
    <location>
        <begin position="114"/>
        <end position="143"/>
    </location>
</feature>
<dbReference type="PANTHER" id="PTHR38687:SF1">
    <property type="entry name" value="CELL DIVISION PROTEIN DEDD"/>
    <property type="match status" value="1"/>
</dbReference>
<dbReference type="Gene3D" id="3.30.70.1070">
    <property type="entry name" value="Sporulation related repeat"/>
    <property type="match status" value="1"/>
</dbReference>
<keyword evidence="2" id="KW-0472">Membrane</keyword>
<gene>
    <name evidence="4" type="ORF">AACH10_15330</name>
</gene>